<dbReference type="RefSeq" id="WP_035764797.1">
    <property type="nucleotide sequence ID" value="NZ_AP019716.1"/>
</dbReference>
<evidence type="ECO:0000256" key="9">
    <source>
        <dbReference type="ARBA" id="ARBA00024867"/>
    </source>
</evidence>
<dbReference type="GO" id="GO:0043565">
    <property type="term" value="F:sequence-specific DNA binding"/>
    <property type="evidence" value="ECO:0007669"/>
    <property type="project" value="InterPro"/>
</dbReference>
<dbReference type="InterPro" id="IPR009057">
    <property type="entry name" value="Homeodomain-like_sf"/>
</dbReference>
<evidence type="ECO:0000256" key="3">
    <source>
        <dbReference type="ARBA" id="ARBA00022490"/>
    </source>
</evidence>
<dbReference type="SUPFAM" id="SSF46689">
    <property type="entry name" value="Homeodomain-like"/>
    <property type="match status" value="1"/>
</dbReference>
<feature type="modified residue" description="4-aspartylphosphate" evidence="10">
    <location>
        <position position="55"/>
    </location>
</feature>
<dbReference type="SUPFAM" id="SSF52172">
    <property type="entry name" value="CheY-like"/>
    <property type="match status" value="1"/>
</dbReference>
<dbReference type="EMBL" id="CP040626">
    <property type="protein sequence ID" value="QMW90006.1"/>
    <property type="molecule type" value="Genomic_DNA"/>
</dbReference>
<dbReference type="CDD" id="cd17536">
    <property type="entry name" value="REC_YesN-like"/>
    <property type="match status" value="1"/>
</dbReference>
<evidence type="ECO:0000256" key="1">
    <source>
        <dbReference type="ARBA" id="ARBA00004496"/>
    </source>
</evidence>
<dbReference type="SMART" id="SM00448">
    <property type="entry name" value="REC"/>
    <property type="match status" value="1"/>
</dbReference>
<dbReference type="Gene3D" id="3.40.50.2300">
    <property type="match status" value="1"/>
</dbReference>
<dbReference type="InterPro" id="IPR051552">
    <property type="entry name" value="HptR"/>
</dbReference>
<dbReference type="InterPro" id="IPR001789">
    <property type="entry name" value="Sig_transdc_resp-reg_receiver"/>
</dbReference>
<dbReference type="InterPro" id="IPR020449">
    <property type="entry name" value="Tscrpt_reg_AraC-type_HTH"/>
</dbReference>
<dbReference type="SMART" id="SM00342">
    <property type="entry name" value="HTH_ARAC"/>
    <property type="match status" value="1"/>
</dbReference>
<dbReference type="Gene3D" id="1.10.10.60">
    <property type="entry name" value="Homeodomain-like"/>
    <property type="match status" value="2"/>
</dbReference>
<dbReference type="PROSITE" id="PS50110">
    <property type="entry name" value="RESPONSE_REGULATORY"/>
    <property type="match status" value="1"/>
</dbReference>
<dbReference type="Pfam" id="PF12833">
    <property type="entry name" value="HTH_18"/>
    <property type="match status" value="1"/>
</dbReference>
<keyword evidence="6" id="KW-0805">Transcription regulation</keyword>
<dbReference type="AlphaFoldDB" id="A0AAP9REA6"/>
<dbReference type="InterPro" id="IPR018062">
    <property type="entry name" value="HTH_AraC-typ_CS"/>
</dbReference>
<dbReference type="PROSITE" id="PS01124">
    <property type="entry name" value="HTH_ARAC_FAMILY_2"/>
    <property type="match status" value="1"/>
</dbReference>
<dbReference type="GO" id="GO:0005737">
    <property type="term" value="C:cytoplasm"/>
    <property type="evidence" value="ECO:0007669"/>
    <property type="project" value="UniProtKB-SubCell"/>
</dbReference>
<evidence type="ECO:0000313" key="14">
    <source>
        <dbReference type="Proteomes" id="UP000515243"/>
    </source>
</evidence>
<proteinExistence type="predicted"/>
<dbReference type="GO" id="GO:0000160">
    <property type="term" value="P:phosphorelay signal transduction system"/>
    <property type="evidence" value="ECO:0007669"/>
    <property type="project" value="UniProtKB-KW"/>
</dbReference>
<sequence>MWKLIIADDEPKIRRGLRKILEWNKFHIEIAGEAEDGETALELVIEKEPDIILLDINMPFLNGLNMLEKLKDLNKNFIIIIISGYDDFSYAQKALKLNVFDYILKPVSKENMESIITKAVLKLRINDEENKYGQWVKKQLHENMDQLKRNFFVEWFQNKIDDDEMIKQMKYFNIKFGNSVGIIIIQIIDKLNINIMNNKWNTELIEYAIGNMLKEIFKESESIIVFSDDNKNIILLINKIDIKYWIKTKNEIESKIKTYLKCDVIIEQDNTEDGILKAKDLHFKLKNKIKNKNEFSSLVLSAVNYIQGNYYYNDLNINDISDKLEVTSSYLSKILKKETGLSFIDYLTNTRIEKAMNIMKDPSIKIYDVAELVGYSNQHYFCRAFKKITGISPTEYKKGK</sequence>
<dbReference type="PROSITE" id="PS00041">
    <property type="entry name" value="HTH_ARAC_FAMILY_1"/>
    <property type="match status" value="1"/>
</dbReference>
<dbReference type="GeneID" id="92943150"/>
<feature type="domain" description="HTH araC/xylS-type" evidence="11">
    <location>
        <begin position="300"/>
        <end position="399"/>
    </location>
</feature>
<keyword evidence="5" id="KW-0902">Two-component regulatory system</keyword>
<evidence type="ECO:0000313" key="13">
    <source>
        <dbReference type="EMBL" id="QMW90006.1"/>
    </source>
</evidence>
<reference evidence="13 14" key="1">
    <citation type="submission" date="2019-05" db="EMBL/GenBank/DDBJ databases">
        <authorList>
            <person name="Schori C."/>
            <person name="Ahrens C."/>
        </authorList>
    </citation>
    <scope>NUCLEOTIDE SEQUENCE [LARGE SCALE GENOMIC DNA]</scope>
    <source>
        <strain evidence="13 14">DSM 10702</strain>
    </source>
</reference>
<dbReference type="GO" id="GO:0003700">
    <property type="term" value="F:DNA-binding transcription factor activity"/>
    <property type="evidence" value="ECO:0007669"/>
    <property type="project" value="InterPro"/>
</dbReference>
<dbReference type="InterPro" id="IPR011006">
    <property type="entry name" value="CheY-like_superfamily"/>
</dbReference>
<evidence type="ECO:0000256" key="2">
    <source>
        <dbReference type="ARBA" id="ARBA00018672"/>
    </source>
</evidence>
<evidence type="ECO:0000256" key="5">
    <source>
        <dbReference type="ARBA" id="ARBA00023012"/>
    </source>
</evidence>
<gene>
    <name evidence="13" type="ORF">FF104_03300</name>
</gene>
<protein>
    <recommendedName>
        <fullName evidence="2">Stage 0 sporulation protein A homolog</fullName>
    </recommendedName>
</protein>
<name>A0AAP9REA6_CLOBU</name>
<dbReference type="PANTHER" id="PTHR42713:SF3">
    <property type="entry name" value="TRANSCRIPTIONAL REGULATORY PROTEIN HPTR"/>
    <property type="match status" value="1"/>
</dbReference>
<keyword evidence="4 10" id="KW-0597">Phosphoprotein</keyword>
<dbReference type="PANTHER" id="PTHR42713">
    <property type="entry name" value="HISTIDINE KINASE-RELATED"/>
    <property type="match status" value="1"/>
</dbReference>
<dbReference type="InterPro" id="IPR018060">
    <property type="entry name" value="HTH_AraC"/>
</dbReference>
<dbReference type="Pfam" id="PF00072">
    <property type="entry name" value="Response_reg"/>
    <property type="match status" value="1"/>
</dbReference>
<dbReference type="PRINTS" id="PR00032">
    <property type="entry name" value="HTHARAC"/>
</dbReference>
<keyword evidence="8" id="KW-0804">Transcription</keyword>
<comment type="function">
    <text evidence="9">May play the central regulatory role in sporulation. It may be an element of the effector pathway responsible for the activation of sporulation genes in response to nutritional stress. Spo0A may act in concert with spo0H (a sigma factor) to control the expression of some genes that are critical to the sporulation process.</text>
</comment>
<evidence type="ECO:0000256" key="10">
    <source>
        <dbReference type="PROSITE-ProRule" id="PRU00169"/>
    </source>
</evidence>
<comment type="subcellular location">
    <subcellularLocation>
        <location evidence="1">Cytoplasm</location>
    </subcellularLocation>
</comment>
<organism evidence="13 14">
    <name type="scientific">Clostridium butyricum</name>
    <dbReference type="NCBI Taxonomy" id="1492"/>
    <lineage>
        <taxon>Bacteria</taxon>
        <taxon>Bacillati</taxon>
        <taxon>Bacillota</taxon>
        <taxon>Clostridia</taxon>
        <taxon>Eubacteriales</taxon>
        <taxon>Clostridiaceae</taxon>
        <taxon>Clostridium</taxon>
    </lineage>
</organism>
<evidence type="ECO:0000256" key="8">
    <source>
        <dbReference type="ARBA" id="ARBA00023163"/>
    </source>
</evidence>
<feature type="domain" description="Response regulatory" evidence="12">
    <location>
        <begin position="3"/>
        <end position="120"/>
    </location>
</feature>
<evidence type="ECO:0000256" key="4">
    <source>
        <dbReference type="ARBA" id="ARBA00022553"/>
    </source>
</evidence>
<dbReference type="Proteomes" id="UP000515243">
    <property type="component" value="Chromosome 1"/>
</dbReference>
<keyword evidence="7" id="KW-0238">DNA-binding</keyword>
<evidence type="ECO:0000259" key="12">
    <source>
        <dbReference type="PROSITE" id="PS50110"/>
    </source>
</evidence>
<evidence type="ECO:0000256" key="7">
    <source>
        <dbReference type="ARBA" id="ARBA00023125"/>
    </source>
</evidence>
<evidence type="ECO:0000256" key="6">
    <source>
        <dbReference type="ARBA" id="ARBA00023015"/>
    </source>
</evidence>
<accession>A0AAP9REA6</accession>
<keyword evidence="3" id="KW-0963">Cytoplasm</keyword>
<evidence type="ECO:0000259" key="11">
    <source>
        <dbReference type="PROSITE" id="PS01124"/>
    </source>
</evidence>